<accession>N8Z2V4</accession>
<sequence length="774" mass="89015">MNLEKYNAFINEQKEYFNQNLQANFKWSWSDSSWYGGTIGSGWLLSRSGKTHFTFGAIKKLKGIENNTIDPIFQEFIKSVLILSYRKSNSKASPQKLYAEFLILKRWFSALYIENIENVHPCQLSTLILNKSFEILIENSSKTNLPDHAGTYLRLQEILNNYGFTEQPLEFSQKYLYIGRQNRTPNAKKTKALIDQLELNEDDLDKEKLISVRTFINIVSLISLCETNGEKIVLNLLLLLIVTGLRSTEAILLKTDALIKQPILDPVTKEHLTLDGIKQYTLGIQYHGAKGAGFRIHWIEPLSANLVETIIQTVLELTKEYREHLHYIRSKNCSDFLPKSIDDIAQDYVEIDDLIGTIFGVKDTYRGRAGQREVIIKTLKNVPIFKEIKSGQRIERYYLKHDINNFIKGLANYDSEYPIDHVFNYEGKTEKIAYEELLFIHEFRSATLQRAFINKTNIIPLNGMLINSFFGNSLSKSVFEKYNLLENEKEHSKLTSHIPRHNINTFLALSGLAEHLQAMLMGRVDIKQNQYYQHLALKQRKVTASLLEKHELALYENDKQELKPDYPIDSIKNDGLMYFSDQLDLENNLKMNLQTFDSKNEVASYVKESFFDEYFQDIAESFNELVEGDQSLANSLVQRHACLHPLPFGGCMREVAVHDCPKRLACQSGGQCGNFALTGRKGELEALQHTLNKLLDEFAHIEKIVVPDLSYREMLEDLRQKILYLSDLKTKALNRQNSLTPVPVFPYGDAIAKLPTTLSELFAIEQQKIETKEA</sequence>
<dbReference type="Proteomes" id="UP000018440">
    <property type="component" value="Unassembled WGS sequence"/>
</dbReference>
<evidence type="ECO:0000313" key="1">
    <source>
        <dbReference type="EMBL" id="ENV43427.1"/>
    </source>
</evidence>
<dbReference type="AlphaFoldDB" id="N8Z2V4"/>
<gene>
    <name evidence="1" type="ORF">F955_02511</name>
</gene>
<dbReference type="RefSeq" id="WP_004894660.1">
    <property type="nucleotide sequence ID" value="NZ_KB849576.1"/>
</dbReference>
<dbReference type="PATRIC" id="fig|1217988.3.peg.2417"/>
<organism evidence="1 2">
    <name type="scientific">Acinetobacter schindleri CIP 107287</name>
    <dbReference type="NCBI Taxonomy" id="1217988"/>
    <lineage>
        <taxon>Bacteria</taxon>
        <taxon>Pseudomonadati</taxon>
        <taxon>Pseudomonadota</taxon>
        <taxon>Gammaproteobacteria</taxon>
        <taxon>Moraxellales</taxon>
        <taxon>Moraxellaceae</taxon>
        <taxon>Acinetobacter</taxon>
    </lineage>
</organism>
<name>N8Z2V4_9GAMM</name>
<reference evidence="1 2" key="1">
    <citation type="submission" date="2013-02" db="EMBL/GenBank/DDBJ databases">
        <title>The Genome Sequence of Acinetobacter schindleri CIP 107287.</title>
        <authorList>
            <consortium name="The Broad Institute Genome Sequencing Platform"/>
            <consortium name="The Broad Institute Genome Sequencing Center for Infectious Disease"/>
            <person name="Cerqueira G."/>
            <person name="Feldgarden M."/>
            <person name="Courvalin P."/>
            <person name="Perichon B."/>
            <person name="Grillot-Courvalin C."/>
            <person name="Clermont D."/>
            <person name="Rocha E."/>
            <person name="Yoon E.-J."/>
            <person name="Nemec A."/>
            <person name="Walker B."/>
            <person name="Young S.K."/>
            <person name="Zeng Q."/>
            <person name="Gargeya S."/>
            <person name="Fitzgerald M."/>
            <person name="Haas B."/>
            <person name="Abouelleil A."/>
            <person name="Alvarado L."/>
            <person name="Arachchi H.M."/>
            <person name="Berlin A.M."/>
            <person name="Chapman S.B."/>
            <person name="Dewar J."/>
            <person name="Goldberg J."/>
            <person name="Griggs A."/>
            <person name="Gujja S."/>
            <person name="Hansen M."/>
            <person name="Howarth C."/>
            <person name="Imamovic A."/>
            <person name="Larimer J."/>
            <person name="McCowan C."/>
            <person name="Murphy C."/>
            <person name="Neiman D."/>
            <person name="Pearson M."/>
            <person name="Priest M."/>
            <person name="Roberts A."/>
            <person name="Saif S."/>
            <person name="Shea T."/>
            <person name="Sisk P."/>
            <person name="Sykes S."/>
            <person name="Wortman J."/>
            <person name="Nusbaum C."/>
            <person name="Birren B."/>
        </authorList>
    </citation>
    <scope>NUCLEOTIDE SEQUENCE [LARGE SCALE GENOMIC DNA]</scope>
    <source>
        <strain evidence="1 2">CIP 107287</strain>
    </source>
</reference>
<protein>
    <submittedName>
        <fullName evidence="1">Uncharacterized protein</fullName>
    </submittedName>
</protein>
<dbReference type="HOGENOM" id="CLU_019774_0_0_6"/>
<proteinExistence type="predicted"/>
<evidence type="ECO:0000313" key="2">
    <source>
        <dbReference type="Proteomes" id="UP000018440"/>
    </source>
</evidence>
<comment type="caution">
    <text evidence="1">The sequence shown here is derived from an EMBL/GenBank/DDBJ whole genome shotgun (WGS) entry which is preliminary data.</text>
</comment>
<dbReference type="EMBL" id="APPQ01000029">
    <property type="protein sequence ID" value="ENV43427.1"/>
    <property type="molecule type" value="Genomic_DNA"/>
</dbReference>